<keyword evidence="7" id="KW-1185">Reference proteome</keyword>
<dbReference type="InterPro" id="IPR010998">
    <property type="entry name" value="Integrase_recombinase_N"/>
</dbReference>
<sequence>MDDAPAPTARARKRDAGQRIDAGPGGGHIRRRGKSYQVLLFSGTDPVTGRPNYLTASAKSEPDARKILDKFRVQVAEQKNARTKATFQYTVEEWLKDHEIEPTTLEGYKLYLRLHIGPALGAKPVGKITARDLEKFYAQLRRCSRRCDGRPFVEHRVDGEHECRVVKHKRPPGRRPAAGYPPHDCAEKGCQVIECPPHQCKPLSNSTILKIHFVIQGALAAAFRWDWISSNPAEVAKKPTQPTPQPNPPTAEQAARIIAAAWQQSPDWATLVWLVMVTGMRRGEVLALRWHHVDLNAGTLTIKRNYVRAAGVAYDKDTKTHQERRLALDPATVQVLKEHRARYEELADKLGIEPTDDAYLFSHKPERNRPYSPSATTHRYTRMCAEIGIDSHLHALRHYSATELLTAGVDLRTVAGRLGHGGGGATTLRVYAAWVGESDRRAAEILGSRMQRPNR</sequence>
<dbReference type="SUPFAM" id="SSF56349">
    <property type="entry name" value="DNA breaking-rejoining enzymes"/>
    <property type="match status" value="1"/>
</dbReference>
<dbReference type="PANTHER" id="PTHR30349:SF91">
    <property type="entry name" value="INTA PROTEIN"/>
    <property type="match status" value="1"/>
</dbReference>
<accession>A0ABW2TH03</accession>
<name>A0ABW2TH03_9PSEU</name>
<dbReference type="Pfam" id="PF14659">
    <property type="entry name" value="Phage_int_SAM_3"/>
    <property type="match status" value="1"/>
</dbReference>
<keyword evidence="1" id="KW-0229">DNA integration</keyword>
<dbReference type="InterPro" id="IPR013762">
    <property type="entry name" value="Integrase-like_cat_sf"/>
</dbReference>
<feature type="domain" description="Tyr recombinase" evidence="5">
    <location>
        <begin position="244"/>
        <end position="444"/>
    </location>
</feature>
<reference evidence="7" key="1">
    <citation type="journal article" date="2019" name="Int. J. Syst. Evol. Microbiol.">
        <title>The Global Catalogue of Microorganisms (GCM) 10K type strain sequencing project: providing services to taxonomists for standard genome sequencing and annotation.</title>
        <authorList>
            <consortium name="The Broad Institute Genomics Platform"/>
            <consortium name="The Broad Institute Genome Sequencing Center for Infectious Disease"/>
            <person name="Wu L."/>
            <person name="Ma J."/>
        </authorList>
    </citation>
    <scope>NUCLEOTIDE SEQUENCE [LARGE SCALE GENOMIC DNA]</scope>
    <source>
        <strain evidence="7">JCM 17695</strain>
    </source>
</reference>
<dbReference type="InterPro" id="IPR002104">
    <property type="entry name" value="Integrase_catalytic"/>
</dbReference>
<keyword evidence="2" id="KW-0238">DNA-binding</keyword>
<dbReference type="Gene3D" id="1.10.443.10">
    <property type="entry name" value="Intergrase catalytic core"/>
    <property type="match status" value="1"/>
</dbReference>
<evidence type="ECO:0000313" key="7">
    <source>
        <dbReference type="Proteomes" id="UP001596512"/>
    </source>
</evidence>
<dbReference type="InterPro" id="IPR011010">
    <property type="entry name" value="DNA_brk_join_enz"/>
</dbReference>
<evidence type="ECO:0000256" key="3">
    <source>
        <dbReference type="ARBA" id="ARBA00023172"/>
    </source>
</evidence>
<evidence type="ECO:0000313" key="6">
    <source>
        <dbReference type="EMBL" id="MFC7612317.1"/>
    </source>
</evidence>
<dbReference type="PANTHER" id="PTHR30349">
    <property type="entry name" value="PHAGE INTEGRASE-RELATED"/>
    <property type="match status" value="1"/>
</dbReference>
<keyword evidence="3" id="KW-0233">DNA recombination</keyword>
<organism evidence="6 7">
    <name type="scientific">Actinokineospora soli</name>
    <dbReference type="NCBI Taxonomy" id="1048753"/>
    <lineage>
        <taxon>Bacteria</taxon>
        <taxon>Bacillati</taxon>
        <taxon>Actinomycetota</taxon>
        <taxon>Actinomycetes</taxon>
        <taxon>Pseudonocardiales</taxon>
        <taxon>Pseudonocardiaceae</taxon>
        <taxon>Actinokineospora</taxon>
    </lineage>
</organism>
<gene>
    <name evidence="6" type="ORF">ACFQV2_00155</name>
</gene>
<evidence type="ECO:0000256" key="2">
    <source>
        <dbReference type="ARBA" id="ARBA00023125"/>
    </source>
</evidence>
<protein>
    <submittedName>
        <fullName evidence="6">Tyrosine-type recombinase/integrase</fullName>
    </submittedName>
</protein>
<feature type="region of interest" description="Disordered" evidence="4">
    <location>
        <begin position="1"/>
        <end position="30"/>
    </location>
</feature>
<dbReference type="InterPro" id="IPR004107">
    <property type="entry name" value="Integrase_SAM-like_N"/>
</dbReference>
<dbReference type="EMBL" id="JBHTEY010000001">
    <property type="protein sequence ID" value="MFC7612317.1"/>
    <property type="molecule type" value="Genomic_DNA"/>
</dbReference>
<evidence type="ECO:0000259" key="5">
    <source>
        <dbReference type="PROSITE" id="PS51898"/>
    </source>
</evidence>
<dbReference type="CDD" id="cd01189">
    <property type="entry name" value="INT_ICEBs1_C_like"/>
    <property type="match status" value="1"/>
</dbReference>
<evidence type="ECO:0000256" key="1">
    <source>
        <dbReference type="ARBA" id="ARBA00022908"/>
    </source>
</evidence>
<dbReference type="Pfam" id="PF00589">
    <property type="entry name" value="Phage_integrase"/>
    <property type="match status" value="1"/>
</dbReference>
<dbReference type="Proteomes" id="UP001596512">
    <property type="component" value="Unassembled WGS sequence"/>
</dbReference>
<dbReference type="Gene3D" id="1.10.150.130">
    <property type="match status" value="1"/>
</dbReference>
<dbReference type="InterPro" id="IPR050090">
    <property type="entry name" value="Tyrosine_recombinase_XerCD"/>
</dbReference>
<proteinExistence type="predicted"/>
<evidence type="ECO:0000256" key="4">
    <source>
        <dbReference type="SAM" id="MobiDB-lite"/>
    </source>
</evidence>
<comment type="caution">
    <text evidence="6">The sequence shown here is derived from an EMBL/GenBank/DDBJ whole genome shotgun (WGS) entry which is preliminary data.</text>
</comment>
<dbReference type="PROSITE" id="PS51898">
    <property type="entry name" value="TYR_RECOMBINASE"/>
    <property type="match status" value="1"/>
</dbReference>